<name>A0AAV9NYR6_9PEZI</name>
<feature type="compositionally biased region" description="Low complexity" evidence="8">
    <location>
        <begin position="13"/>
        <end position="23"/>
    </location>
</feature>
<evidence type="ECO:0000256" key="1">
    <source>
        <dbReference type="ARBA" id="ARBA00004123"/>
    </source>
</evidence>
<evidence type="ECO:0000256" key="4">
    <source>
        <dbReference type="ARBA" id="ARBA00022853"/>
    </source>
</evidence>
<organism evidence="10 11">
    <name type="scientific">Saxophila tyrrhenica</name>
    <dbReference type="NCBI Taxonomy" id="1690608"/>
    <lineage>
        <taxon>Eukaryota</taxon>
        <taxon>Fungi</taxon>
        <taxon>Dikarya</taxon>
        <taxon>Ascomycota</taxon>
        <taxon>Pezizomycotina</taxon>
        <taxon>Dothideomycetes</taxon>
        <taxon>Dothideomycetidae</taxon>
        <taxon>Mycosphaerellales</taxon>
        <taxon>Extremaceae</taxon>
        <taxon>Saxophila</taxon>
    </lineage>
</organism>
<dbReference type="GO" id="GO:0006338">
    <property type="term" value="P:chromatin remodeling"/>
    <property type="evidence" value="ECO:0007669"/>
    <property type="project" value="InterPro"/>
</dbReference>
<comment type="subcellular location">
    <subcellularLocation>
        <location evidence="1">Nucleus</location>
    </subcellularLocation>
</comment>
<evidence type="ECO:0000256" key="6">
    <source>
        <dbReference type="ARBA" id="ARBA00023163"/>
    </source>
</evidence>
<proteinExistence type="inferred from homology"/>
<keyword evidence="4" id="KW-0156">Chromatin regulator</keyword>
<gene>
    <name evidence="10" type="primary">SWC4</name>
    <name evidence="10" type="ORF">LTR77_010416</name>
</gene>
<keyword evidence="6" id="KW-0804">Transcription</keyword>
<protein>
    <recommendedName>
        <fullName evidence="3">SWR1-complex protein 4</fullName>
    </recommendedName>
</protein>
<comment type="caution">
    <text evidence="10">The sequence shown here is derived from an EMBL/GenBank/DDBJ whole genome shotgun (WGS) entry which is preliminary data.</text>
</comment>
<dbReference type="AlphaFoldDB" id="A0AAV9NYR6"/>
<feature type="region of interest" description="Disordered" evidence="8">
    <location>
        <begin position="1"/>
        <end position="35"/>
    </location>
</feature>
<dbReference type="GO" id="GO:0035267">
    <property type="term" value="C:NuA4 histone acetyltransferase complex"/>
    <property type="evidence" value="ECO:0007669"/>
    <property type="project" value="InterPro"/>
</dbReference>
<dbReference type="RefSeq" id="XP_064654145.1">
    <property type="nucleotide sequence ID" value="XM_064807636.1"/>
</dbReference>
<feature type="compositionally biased region" description="Basic and acidic residues" evidence="8">
    <location>
        <begin position="26"/>
        <end position="35"/>
    </location>
</feature>
<dbReference type="Gene3D" id="1.10.10.60">
    <property type="entry name" value="Homeodomain-like"/>
    <property type="match status" value="1"/>
</dbReference>
<evidence type="ECO:0000259" key="9">
    <source>
        <dbReference type="Pfam" id="PF16282"/>
    </source>
</evidence>
<evidence type="ECO:0000313" key="10">
    <source>
        <dbReference type="EMBL" id="KAK5163743.1"/>
    </source>
</evidence>
<dbReference type="InterPro" id="IPR027109">
    <property type="entry name" value="Swc4/Dmap1"/>
</dbReference>
<dbReference type="EMBL" id="JAVRRT010000023">
    <property type="protein sequence ID" value="KAK5163743.1"/>
    <property type="molecule type" value="Genomic_DNA"/>
</dbReference>
<dbReference type="Pfam" id="PF16282">
    <property type="entry name" value="SANT_DAMP1_like"/>
    <property type="match status" value="1"/>
</dbReference>
<evidence type="ECO:0000256" key="7">
    <source>
        <dbReference type="ARBA" id="ARBA00023242"/>
    </source>
</evidence>
<dbReference type="GO" id="GO:0000812">
    <property type="term" value="C:Swr1 complex"/>
    <property type="evidence" value="ECO:0007669"/>
    <property type="project" value="TreeGrafter"/>
</dbReference>
<keyword evidence="7" id="KW-0539">Nucleus</keyword>
<dbReference type="GO" id="GO:0003714">
    <property type="term" value="F:transcription corepressor activity"/>
    <property type="evidence" value="ECO:0007669"/>
    <property type="project" value="TreeGrafter"/>
</dbReference>
<dbReference type="GO" id="GO:0000122">
    <property type="term" value="P:negative regulation of transcription by RNA polymerase II"/>
    <property type="evidence" value="ECO:0007669"/>
    <property type="project" value="TreeGrafter"/>
</dbReference>
<evidence type="ECO:0000256" key="3">
    <source>
        <dbReference type="ARBA" id="ARBA00019132"/>
    </source>
</evidence>
<keyword evidence="5" id="KW-0805">Transcription regulation</keyword>
<keyword evidence="11" id="KW-1185">Reference proteome</keyword>
<evidence type="ECO:0000256" key="2">
    <source>
        <dbReference type="ARBA" id="ARBA00006918"/>
    </source>
</evidence>
<feature type="compositionally biased region" description="Basic residues" evidence="8">
    <location>
        <begin position="1"/>
        <end position="12"/>
    </location>
</feature>
<evidence type="ECO:0000313" key="11">
    <source>
        <dbReference type="Proteomes" id="UP001337655"/>
    </source>
</evidence>
<dbReference type="GeneID" id="89931744"/>
<accession>A0AAV9NYR6</accession>
<evidence type="ECO:0000256" key="5">
    <source>
        <dbReference type="ARBA" id="ARBA00023015"/>
    </source>
</evidence>
<dbReference type="Proteomes" id="UP001337655">
    <property type="component" value="Unassembled WGS sequence"/>
</dbReference>
<reference evidence="10 11" key="1">
    <citation type="submission" date="2023-08" db="EMBL/GenBank/DDBJ databases">
        <title>Black Yeasts Isolated from many extreme environments.</title>
        <authorList>
            <person name="Coleine C."/>
            <person name="Stajich J.E."/>
            <person name="Selbmann L."/>
        </authorList>
    </citation>
    <scope>NUCLEOTIDE SEQUENCE [LARGE SCALE GENOMIC DNA]</scope>
    <source>
        <strain evidence="10 11">CCFEE 5935</strain>
    </source>
</reference>
<sequence>MASMKGARRRPASWRTTTTTTTRPGRRWERVDTRGNERASDFTHYNTKPEIPTYDDATYEQHLTHPHWTKGETDYLLETYLESNGKWPVIIDRYSYPEGSNRSMEELKSRFYQISATILQLRTPITSMTAPEYSLYETLSNFNPKQEASRKQLAEGHLSRPQNEVDEEGVLLSELQRIMLNQATLDNEREELRRRLDYPRANTNGYQYTSSQALTGLWQQLLAADRMKKNQRLRATATPGNSLPVDLSDEDMLRLGVVQSQDKLPSGITFASDKLSKPRIAKSTIQTDKIAAILQHAGVPDLIPLPTPAVVEQFDAVMSKVHALLDLRKVGEREAQEIRVREAEAQS</sequence>
<dbReference type="PANTHER" id="PTHR12855">
    <property type="entry name" value="DNA METHYLTRANSFERASE 1-ASSOCIATED PROTEIN 1 FAMILY MEMBER"/>
    <property type="match status" value="1"/>
</dbReference>
<evidence type="ECO:0000256" key="8">
    <source>
        <dbReference type="SAM" id="MobiDB-lite"/>
    </source>
</evidence>
<feature type="domain" description="DAMP1 SANT/Myb-like" evidence="9">
    <location>
        <begin position="41"/>
        <end position="118"/>
    </location>
</feature>
<dbReference type="InterPro" id="IPR032563">
    <property type="entry name" value="DAMP1_SANT-like"/>
</dbReference>
<dbReference type="PANTHER" id="PTHR12855:SF10">
    <property type="entry name" value="DNA METHYLTRANSFERASE 1-ASSOCIATED PROTEIN 1"/>
    <property type="match status" value="1"/>
</dbReference>
<dbReference type="GO" id="GO:0006281">
    <property type="term" value="P:DNA repair"/>
    <property type="evidence" value="ECO:0007669"/>
    <property type="project" value="InterPro"/>
</dbReference>
<comment type="similarity">
    <text evidence="2">Belongs to the SWC4 family.</text>
</comment>